<evidence type="ECO:0000313" key="4">
    <source>
        <dbReference type="Proteomes" id="UP001615550"/>
    </source>
</evidence>
<dbReference type="CDD" id="cd03808">
    <property type="entry name" value="GT4_CapM-like"/>
    <property type="match status" value="1"/>
</dbReference>
<feature type="domain" description="Glycosyl transferase family 1" evidence="1">
    <location>
        <begin position="187"/>
        <end position="350"/>
    </location>
</feature>
<dbReference type="Gene3D" id="3.40.50.2000">
    <property type="entry name" value="Glycogen Phosphorylase B"/>
    <property type="match status" value="2"/>
</dbReference>
<dbReference type="PANTHER" id="PTHR12526">
    <property type="entry name" value="GLYCOSYLTRANSFERASE"/>
    <property type="match status" value="1"/>
</dbReference>
<dbReference type="SUPFAM" id="SSF53756">
    <property type="entry name" value="UDP-Glycosyltransferase/glycogen phosphorylase"/>
    <property type="match status" value="1"/>
</dbReference>
<reference evidence="3 4" key="1">
    <citation type="submission" date="2024-08" db="EMBL/GenBank/DDBJ databases">
        <title>Draft Genome Sequence of Legionella lytica strain DSB2004, Isolated From a Fire Sprinkler System.</title>
        <authorList>
            <person name="Everhart A.D."/>
            <person name="Kidane D.T."/>
            <person name="Farone A.L."/>
            <person name="Farone M.B."/>
        </authorList>
    </citation>
    <scope>NUCLEOTIDE SEQUENCE [LARGE SCALE GENOMIC DNA]</scope>
    <source>
        <strain evidence="3 4">DSB2004</strain>
    </source>
</reference>
<gene>
    <name evidence="3" type="ORF">ACD661_14065</name>
</gene>
<comment type="caution">
    <text evidence="3">The sequence shown here is derived from an EMBL/GenBank/DDBJ whole genome shotgun (WGS) entry which is preliminary data.</text>
</comment>
<keyword evidence="4" id="KW-1185">Reference proteome</keyword>
<dbReference type="Proteomes" id="UP001615550">
    <property type="component" value="Unassembled WGS sequence"/>
</dbReference>
<dbReference type="Pfam" id="PF13477">
    <property type="entry name" value="Glyco_trans_4_2"/>
    <property type="match status" value="1"/>
</dbReference>
<evidence type="ECO:0000259" key="1">
    <source>
        <dbReference type="Pfam" id="PF00534"/>
    </source>
</evidence>
<dbReference type="EMBL" id="JBGORX010000008">
    <property type="protein sequence ID" value="MFJ1269686.1"/>
    <property type="molecule type" value="Genomic_DNA"/>
</dbReference>
<name>A0ABW8DCJ3_9GAMM</name>
<feature type="domain" description="Glycosyltransferase subfamily 4-like N-terminal" evidence="2">
    <location>
        <begin position="5"/>
        <end position="154"/>
    </location>
</feature>
<dbReference type="Pfam" id="PF00534">
    <property type="entry name" value="Glycos_transf_1"/>
    <property type="match status" value="1"/>
</dbReference>
<sequence length="382" mass="42079">MSERRLLFIVNDAAFFISHRLPLAIAAKENGFEVHVATPEAHVSAQIKAAGLIFHAIPLSRSGKNPVLELKSLFAFYRLMRAVKPDLVHLVTIKPILYGGLVARILRVPAVVAAVSGLGYLFTSQQTKTKLLRQGVSQLYKLALGHAYLKVIFQNPDDRQVFLQNATCTVDQTILIRGSGVDLNIYKASPERTDKIVVAMVSRLLKDKGVLEYVAAAKQLKAEGIEAQFLLIGDIDEGNPACIDKEQLSQWRNEGEVELLGFREDVAQLMEQVNLVVLPSYREGLPKVLVEAAACGRAVITTDVPGCRDAIEPNQTGVLVPARDSQALALTMKQLIEDHAYRQQLGNAGRVLAEREFAIERIVDAHLNIYKELSLPTRGCKS</sequence>
<evidence type="ECO:0000313" key="3">
    <source>
        <dbReference type="EMBL" id="MFJ1269686.1"/>
    </source>
</evidence>
<dbReference type="InterPro" id="IPR028098">
    <property type="entry name" value="Glyco_trans_4-like_N"/>
</dbReference>
<dbReference type="InterPro" id="IPR001296">
    <property type="entry name" value="Glyco_trans_1"/>
</dbReference>
<protein>
    <submittedName>
        <fullName evidence="3">Glycosyltransferase family 4 protein</fullName>
    </submittedName>
</protein>
<organism evidence="3 4">
    <name type="scientific">Legionella lytica</name>
    <dbReference type="NCBI Taxonomy" id="96232"/>
    <lineage>
        <taxon>Bacteria</taxon>
        <taxon>Pseudomonadati</taxon>
        <taxon>Pseudomonadota</taxon>
        <taxon>Gammaproteobacteria</taxon>
        <taxon>Legionellales</taxon>
        <taxon>Legionellaceae</taxon>
        <taxon>Legionella</taxon>
    </lineage>
</organism>
<accession>A0ABW8DCJ3</accession>
<evidence type="ECO:0000259" key="2">
    <source>
        <dbReference type="Pfam" id="PF13477"/>
    </source>
</evidence>
<dbReference type="RefSeq" id="WP_400188499.1">
    <property type="nucleotide sequence ID" value="NZ_JBGORX010000008.1"/>
</dbReference>
<dbReference type="PANTHER" id="PTHR12526:SF638">
    <property type="entry name" value="SPORE COAT PROTEIN SA"/>
    <property type="match status" value="1"/>
</dbReference>
<proteinExistence type="predicted"/>